<accession>A0A067QKU9</accession>
<evidence type="ECO:0000313" key="3">
    <source>
        <dbReference type="Proteomes" id="UP000027265"/>
    </source>
</evidence>
<sequence>MSSQNQPPYPTLEQDQEGTGDDLPTYDDLAAKSGPNSRFGRWKGWVEKRAAERYADVTREDRVARRARGWDIEPAATQSSASSTPPPPPFPPPPPPPIILNEPQPQPPTPQLRLLVNNIRPLPPIPIETPVVPEPPSPAPLVLEPIAPTHLTLSYFGSRFLPHTTAPIRALLPLPADRLLLIGHDDGLSVLDMYPQEWAEYGLVTKGPSEAAARSIWVGEAVYQLSLLEVESTDDNSPQGVVLALVGLSESDSPREQDNHRTLRMYNLSSLISLAKWAIAQKGARPLDLRRPARWHPQTSPFKKGHGHSNSIAKGIRSLITESPITPSTQDQYIPLRGSTTSLTSTLVGDTHSMKGKGPKYSPHPLRDRDNSASSSDSSWDLVDDLPLRWATDYVSLASPGTRLSNSSVLSFDVWKDENRRSRSGALLAIATKSNILVYQTPKGERVFKFIKEFYTPLAPRSLTFIQQSFQETVSRSPTDAGRTRVPSFGTNRAMRRSSTLVGSTPDYGTQLCLFVVFDKKAGIIRVGDAAVGEVEMFESRDSLSPTPTGGFGSRRGRNSMDGSQQGFTKEIKGGWIPPTQTDIPISSDPSSNLSSFTQGVSILTRGKQTHILRSPLPADIPRTPPIQVLYWKYPPKHVTTRVCYTCEEEGSQPFLQLVGMGDEGVEVLEVWVSSLNSNGEKGKGRAQDPVRAHVDLGGDVGYLSMGGHWDRQTHSQLERSDSTSSFDSLATEDIVTKLKYEQGIYGWVRKGTEDWRVFWVGGVESPLHSEAQHDV</sequence>
<organism evidence="2 3">
    <name type="scientific">Jaapia argillacea MUCL 33604</name>
    <dbReference type="NCBI Taxonomy" id="933084"/>
    <lineage>
        <taxon>Eukaryota</taxon>
        <taxon>Fungi</taxon>
        <taxon>Dikarya</taxon>
        <taxon>Basidiomycota</taxon>
        <taxon>Agaricomycotina</taxon>
        <taxon>Agaricomycetes</taxon>
        <taxon>Agaricomycetidae</taxon>
        <taxon>Jaapiales</taxon>
        <taxon>Jaapiaceae</taxon>
        <taxon>Jaapia</taxon>
    </lineage>
</organism>
<feature type="compositionally biased region" description="Pro residues" evidence="1">
    <location>
        <begin position="84"/>
        <end position="110"/>
    </location>
</feature>
<dbReference type="InParanoid" id="A0A067QKU9"/>
<gene>
    <name evidence="2" type="ORF">JAAARDRAFT_144624</name>
</gene>
<dbReference type="STRING" id="933084.A0A067QKU9"/>
<feature type="region of interest" description="Disordered" evidence="1">
    <location>
        <begin position="542"/>
        <end position="592"/>
    </location>
</feature>
<dbReference type="HOGENOM" id="CLU_012233_0_0_1"/>
<protein>
    <submittedName>
        <fullName evidence="2">Uncharacterized protein</fullName>
    </submittedName>
</protein>
<name>A0A067QKU9_9AGAM</name>
<evidence type="ECO:0000313" key="2">
    <source>
        <dbReference type="EMBL" id="KDQ64147.1"/>
    </source>
</evidence>
<feature type="region of interest" description="Disordered" evidence="1">
    <location>
        <begin position="344"/>
        <end position="380"/>
    </location>
</feature>
<evidence type="ECO:0000256" key="1">
    <source>
        <dbReference type="SAM" id="MobiDB-lite"/>
    </source>
</evidence>
<feature type="compositionally biased region" description="Low complexity" evidence="1">
    <location>
        <begin position="583"/>
        <end position="592"/>
    </location>
</feature>
<dbReference type="Proteomes" id="UP000027265">
    <property type="component" value="Unassembled WGS sequence"/>
</dbReference>
<dbReference type="AlphaFoldDB" id="A0A067QKU9"/>
<keyword evidence="3" id="KW-1185">Reference proteome</keyword>
<reference evidence="3" key="1">
    <citation type="journal article" date="2014" name="Proc. Natl. Acad. Sci. U.S.A.">
        <title>Extensive sampling of basidiomycete genomes demonstrates inadequacy of the white-rot/brown-rot paradigm for wood decay fungi.</title>
        <authorList>
            <person name="Riley R."/>
            <person name="Salamov A.A."/>
            <person name="Brown D.W."/>
            <person name="Nagy L.G."/>
            <person name="Floudas D."/>
            <person name="Held B.W."/>
            <person name="Levasseur A."/>
            <person name="Lombard V."/>
            <person name="Morin E."/>
            <person name="Otillar R."/>
            <person name="Lindquist E.A."/>
            <person name="Sun H."/>
            <person name="LaButti K.M."/>
            <person name="Schmutz J."/>
            <person name="Jabbour D."/>
            <person name="Luo H."/>
            <person name="Baker S.E."/>
            <person name="Pisabarro A.G."/>
            <person name="Walton J.D."/>
            <person name="Blanchette R.A."/>
            <person name="Henrissat B."/>
            <person name="Martin F."/>
            <person name="Cullen D."/>
            <person name="Hibbett D.S."/>
            <person name="Grigoriev I.V."/>
        </authorList>
    </citation>
    <scope>NUCLEOTIDE SEQUENCE [LARGE SCALE GENOMIC DNA]</scope>
    <source>
        <strain evidence="3">MUCL 33604</strain>
    </source>
</reference>
<dbReference type="EMBL" id="KL197709">
    <property type="protein sequence ID" value="KDQ64147.1"/>
    <property type="molecule type" value="Genomic_DNA"/>
</dbReference>
<proteinExistence type="predicted"/>
<feature type="compositionally biased region" description="Basic and acidic residues" evidence="1">
    <location>
        <begin position="44"/>
        <end position="71"/>
    </location>
</feature>
<dbReference type="OrthoDB" id="2590590at2759"/>
<feature type="region of interest" description="Disordered" evidence="1">
    <location>
        <begin position="1"/>
        <end position="111"/>
    </location>
</feature>